<evidence type="ECO:0000259" key="1">
    <source>
        <dbReference type="Pfam" id="PF13349"/>
    </source>
</evidence>
<dbReference type="InterPro" id="IPR025164">
    <property type="entry name" value="Toastrack_DUF4097"/>
</dbReference>
<dbReference type="RefSeq" id="WP_202652781.1">
    <property type="nucleotide sequence ID" value="NZ_JAESWB010000045.1"/>
</dbReference>
<organism evidence="2 3">
    <name type="scientific">Neobacillus paridis</name>
    <dbReference type="NCBI Taxonomy" id="2803862"/>
    <lineage>
        <taxon>Bacteria</taxon>
        <taxon>Bacillati</taxon>
        <taxon>Bacillota</taxon>
        <taxon>Bacilli</taxon>
        <taxon>Bacillales</taxon>
        <taxon>Bacillaceae</taxon>
        <taxon>Neobacillus</taxon>
    </lineage>
</organism>
<feature type="domain" description="DUF4097" evidence="1">
    <location>
        <begin position="42"/>
        <end position="287"/>
    </location>
</feature>
<comment type="caution">
    <text evidence="2">The sequence shown here is derived from an EMBL/GenBank/DDBJ whole genome shotgun (WGS) entry which is preliminary data.</text>
</comment>
<dbReference type="Pfam" id="PF13349">
    <property type="entry name" value="DUF4097"/>
    <property type="match status" value="1"/>
</dbReference>
<sequence length="288" mass="31578">MKRILILLLVITGLYLILHQSFQFNWFNVSNADGQAAITKDINVIKVDVGSVSTEIIPEDRSDLKAVYQGRQKLTVTDKGDTVEVSLKKKWFNWFNWSSISEKSKLKIYLPENYNRSMVIDLGSGNVNFSGTSQNQPMKLEELSVDIGSGNINLKNLHVKHLKHDVSSGNANIDSLTTQSSAFNVNSGNINLSHYSGALEADVSSGRLKAQLDKVNDSIKIDVSSGLVQLDLPEDADFTLNGEASSGIISNDFPLRSSENGKKHISGTHGSGKHKIDLDVSSGVIRIY</sequence>
<evidence type="ECO:0000313" key="2">
    <source>
        <dbReference type="EMBL" id="MBL4951486.1"/>
    </source>
</evidence>
<accession>A0ABS1TJJ8</accession>
<dbReference type="Gene3D" id="2.160.20.120">
    <property type="match status" value="1"/>
</dbReference>
<proteinExistence type="predicted"/>
<reference evidence="2 3" key="1">
    <citation type="submission" date="2021-01" db="EMBL/GenBank/DDBJ databases">
        <title>Genome public.</title>
        <authorList>
            <person name="Liu C."/>
            <person name="Sun Q."/>
        </authorList>
    </citation>
    <scope>NUCLEOTIDE SEQUENCE [LARGE SCALE GENOMIC DNA]</scope>
    <source>
        <strain evidence="2 3">YIM B02564</strain>
    </source>
</reference>
<protein>
    <submittedName>
        <fullName evidence="2">DUF4097 domain-containing protein</fullName>
    </submittedName>
</protein>
<dbReference type="EMBL" id="JAESWB010000045">
    <property type="protein sequence ID" value="MBL4951486.1"/>
    <property type="molecule type" value="Genomic_DNA"/>
</dbReference>
<name>A0ABS1TJJ8_9BACI</name>
<gene>
    <name evidence="2" type="ORF">JK635_04420</name>
</gene>
<dbReference type="Proteomes" id="UP000623967">
    <property type="component" value="Unassembled WGS sequence"/>
</dbReference>
<keyword evidence="3" id="KW-1185">Reference proteome</keyword>
<evidence type="ECO:0000313" key="3">
    <source>
        <dbReference type="Proteomes" id="UP000623967"/>
    </source>
</evidence>